<keyword evidence="8 13" id="KW-0594">Phospholipid biosynthesis</keyword>
<dbReference type="InterPro" id="IPR003817">
    <property type="entry name" value="PS_Dcarbxylase"/>
</dbReference>
<dbReference type="GO" id="GO:0004609">
    <property type="term" value="F:phosphatidylserine decarboxylase activity"/>
    <property type="evidence" value="ECO:0007669"/>
    <property type="project" value="UniProtKB-UniRule"/>
</dbReference>
<feature type="transmembrane region" description="Helical" evidence="14">
    <location>
        <begin position="56"/>
        <end position="74"/>
    </location>
</feature>
<dbReference type="HAMAP" id="MF_03208">
    <property type="entry name" value="PS_decarb_PSD_B_type1_euk"/>
    <property type="match status" value="1"/>
</dbReference>
<keyword evidence="11 13" id="KW-0670">Pyruvate</keyword>
<sequence>MFGRSLKTTKRLLHHPTSLRTVEYQRSLRKNYGTGNDAGVQEVVAKNSRWWSWSNLIYPIPTGVGLTLLAVLQWRRLNKQQPENEQQPIYTRNLRLSFYKAIPLRAMSRLWGYISGCYIPRQLRYWLYTAYSKLFGVIIDEIELPMESYKSLGEFFARRLKDGARPICLDRPMVSPADGTIVSVGRVTSCQVEQVKGVTYTIKSFLGSPTWQEDIVSSKLESSPVNTTTKSDMMKQDSTSNNCSGWSINSTFLFYHYGLLTMHMYCINFIFNFLSQGVSFFSLSFKKQDVTLSDNTQEKTVSVERQDKNDDECQPFDPHWNEYKSKLLHNPDNELYQLVIYLAPGDYHRFHSPAQWTVKFRRHFQGELLSVNPKIARLLPDLFVLNERAVYIGEWEHGFFSMTAVGATNVGSIKVHSDKGLETNKRCRRKDFNQHDRPFSTQWSIGQEVGEFRMGSTVVLLFEAPKRFIFDVEAGQTIQMGQALGKIDVSQVDNITPK</sequence>
<evidence type="ECO:0000256" key="13">
    <source>
        <dbReference type="HAMAP-Rule" id="MF_03208"/>
    </source>
</evidence>
<evidence type="ECO:0000256" key="8">
    <source>
        <dbReference type="ARBA" id="ARBA00023209"/>
    </source>
</evidence>
<feature type="chain" id="PRO_5023460988" description="Phosphatidylserine decarboxylase alpha chain" evidence="13">
    <location>
        <begin position="456"/>
        <end position="498"/>
    </location>
</feature>
<dbReference type="PANTHER" id="PTHR10067:SF6">
    <property type="entry name" value="PHOSPHATIDYLSERINE DECARBOXYLASE PROENZYME, MITOCHONDRIAL"/>
    <property type="match status" value="1"/>
</dbReference>
<keyword evidence="7 13" id="KW-0472">Membrane</keyword>
<feature type="topological domain" description="Mitochondrial intermembrane" evidence="13">
    <location>
        <begin position="80"/>
        <end position="498"/>
    </location>
</feature>
<feature type="active site" description="Charge relay system; for autoendoproteolytic cleavage activity" evidence="13">
    <location>
        <position position="351"/>
    </location>
</feature>
<evidence type="ECO:0000256" key="4">
    <source>
        <dbReference type="ARBA" id="ARBA00022793"/>
    </source>
</evidence>
<evidence type="ECO:0000256" key="1">
    <source>
        <dbReference type="ARBA" id="ARBA00005189"/>
    </source>
</evidence>
<proteinExistence type="inferred from homology"/>
<comment type="subunit">
    <text evidence="13">Heterodimer of a large membrane-associated beta subunit and a small pyruvoyl-containing alpha subunit.</text>
</comment>
<dbReference type="EMBL" id="GFXV01001559">
    <property type="protein sequence ID" value="MBW13364.1"/>
    <property type="molecule type" value="Transcribed_RNA"/>
</dbReference>
<dbReference type="GO" id="GO:0005743">
    <property type="term" value="C:mitochondrial inner membrane"/>
    <property type="evidence" value="ECO:0007669"/>
    <property type="project" value="UniProtKB-SubCell"/>
</dbReference>
<keyword evidence="13" id="KW-0496">Mitochondrion</keyword>
<dbReference type="GO" id="GO:0006646">
    <property type="term" value="P:phosphatidylethanolamine biosynthetic process"/>
    <property type="evidence" value="ECO:0007669"/>
    <property type="project" value="UniProtKB-UniRule"/>
</dbReference>
<keyword evidence="13" id="KW-0865">Zymogen</keyword>
<feature type="active site" description="Charge relay system; for autoendoproteolytic cleavage activity" evidence="13">
    <location>
        <position position="456"/>
    </location>
</feature>
<organism evidence="15">
    <name type="scientific">Melanaphis sacchari</name>
    <dbReference type="NCBI Taxonomy" id="742174"/>
    <lineage>
        <taxon>Eukaryota</taxon>
        <taxon>Metazoa</taxon>
        <taxon>Ecdysozoa</taxon>
        <taxon>Arthropoda</taxon>
        <taxon>Hexapoda</taxon>
        <taxon>Insecta</taxon>
        <taxon>Pterygota</taxon>
        <taxon>Neoptera</taxon>
        <taxon>Paraneoptera</taxon>
        <taxon>Hemiptera</taxon>
        <taxon>Sternorrhyncha</taxon>
        <taxon>Aphidomorpha</taxon>
        <taxon>Aphidoidea</taxon>
        <taxon>Aphididae</taxon>
        <taxon>Aphidini</taxon>
        <taxon>Melanaphis</taxon>
    </lineage>
</organism>
<feature type="active site" description="Schiff-base intermediate with substrate; via pyruvic acid; for decarboxylase activity" evidence="13">
    <location>
        <position position="456"/>
    </location>
</feature>
<dbReference type="InterPro" id="IPR033661">
    <property type="entry name" value="PSD_type1_euk"/>
</dbReference>
<keyword evidence="2 13" id="KW-0444">Lipid biosynthesis</keyword>
<feature type="modified residue" description="Pyruvic acid (Ser); by autocatalysis" evidence="13">
    <location>
        <position position="456"/>
    </location>
</feature>
<dbReference type="InterPro" id="IPR033177">
    <property type="entry name" value="PSD-B"/>
</dbReference>
<dbReference type="AlphaFoldDB" id="A0A2H8TGY7"/>
<keyword evidence="4 13" id="KW-0210">Decarboxylase</keyword>
<keyword evidence="5 13" id="KW-1133">Transmembrane helix</keyword>
<evidence type="ECO:0000256" key="10">
    <source>
        <dbReference type="ARBA" id="ARBA00023264"/>
    </source>
</evidence>
<keyword evidence="3 13" id="KW-0812">Transmembrane</keyword>
<comment type="function">
    <text evidence="12">Catalyzes the formation of phosphatidylethanolamine (PtdEtn) from phosphatidylserine (PtdSer). Plays a central role in phospholipid metabolism and in the interorganelle trafficking of phosphatidylserine. May be involved in lipid droplet biogenesis at the endoplasmic reticulum membrane.</text>
</comment>
<feature type="chain" id="PRO_5023460987" description="Phosphatidylserine decarboxylase beta chain" evidence="13">
    <location>
        <begin position="1"/>
        <end position="455"/>
    </location>
</feature>
<feature type="site" description="Cleavage (non-hydrolytic); by autocatalysis" evidence="13">
    <location>
        <begin position="455"/>
        <end position="456"/>
    </location>
</feature>
<evidence type="ECO:0000256" key="5">
    <source>
        <dbReference type="ARBA" id="ARBA00022989"/>
    </source>
</evidence>
<comment type="similarity">
    <text evidence="13">Belongs to the phosphatidylserine decarboxylase family. PSD-B subfamily. Eukaryotic type I sub-subfamily.</text>
</comment>
<evidence type="ECO:0000256" key="2">
    <source>
        <dbReference type="ARBA" id="ARBA00022516"/>
    </source>
</evidence>
<dbReference type="UniPathway" id="UPA00558">
    <property type="reaction ID" value="UER00616"/>
</dbReference>
<name>A0A2H8TGY7_9HEMI</name>
<dbReference type="GO" id="GO:0016540">
    <property type="term" value="P:protein autoprocessing"/>
    <property type="evidence" value="ECO:0007669"/>
    <property type="project" value="UniProtKB-UniRule"/>
</dbReference>
<dbReference type="EC" id="4.1.1.65" evidence="13"/>
<accession>A0A2H8TGY7</accession>
<comment type="PTM">
    <text evidence="13">Is synthesized initially as an inactive proenzyme. Formation of the active enzyme involves a self-maturation process in which the active site pyruvoyl group is generated from an internal serine residue via an autocatalytic post-translational modification. Two non-identical subunits are generated from the proenzyme in this reaction, and the pyruvate is formed at the N-terminus of the alpha chain, which is derived from the carboxyl end of the proenzyme. The autoendoproteolytic cleavage occurs by a canonical serine protease mechanism, in which the side chain hydroxyl group of the serine supplies its oxygen atom to form the C-terminus of the beta chain, while the remainder of the serine residue undergoes an oxidative deamination to produce ammonia and the pyruvoyl prosthetic group on the alpha chain. During this reaction, the Ser that is part of the protease active site of the proenzyme becomes the pyruvoyl prosthetic group, which constitutes an essential element of the active site of the mature decarboxylase.</text>
</comment>
<evidence type="ECO:0000313" key="15">
    <source>
        <dbReference type="EMBL" id="MBW13364.1"/>
    </source>
</evidence>
<keyword evidence="13" id="KW-0999">Mitochondrion inner membrane</keyword>
<evidence type="ECO:0000256" key="3">
    <source>
        <dbReference type="ARBA" id="ARBA00022692"/>
    </source>
</evidence>
<feature type="active site" description="Charge relay system; for autoendoproteolytic cleavage activity" evidence="13">
    <location>
        <position position="178"/>
    </location>
</feature>
<gene>
    <name evidence="15" type="primary">PSD1_0</name>
</gene>
<dbReference type="NCBIfam" id="TIGR00163">
    <property type="entry name" value="PS_decarb"/>
    <property type="match status" value="1"/>
</dbReference>
<reference evidence="15" key="1">
    <citation type="submission" date="2017-10" db="EMBL/GenBank/DDBJ databases">
        <title>Transcriptome Assembly of Sugarcane Aphid Adults.</title>
        <authorList>
            <person name="Scully E.D."/>
            <person name="Palmer N.A."/>
            <person name="Geib S.M."/>
            <person name="Sarath G."/>
            <person name="Sattler S.E."/>
        </authorList>
    </citation>
    <scope>NUCLEOTIDE SEQUENCE</scope>
    <source>
        <tissue evidence="15">Whole body</tissue>
    </source>
</reference>
<protein>
    <recommendedName>
        <fullName evidence="13">Phosphatidylserine decarboxylase proenzyme, mitochondrial</fullName>
        <ecNumber evidence="13">4.1.1.65</ecNumber>
    </recommendedName>
    <component>
        <recommendedName>
            <fullName evidence="13">Phosphatidylserine decarboxylase beta chain</fullName>
        </recommendedName>
    </component>
    <component>
        <recommendedName>
            <fullName evidence="13">Phosphatidylserine decarboxylase alpha chain</fullName>
        </recommendedName>
    </component>
</protein>
<keyword evidence="9 13" id="KW-0456">Lyase</keyword>
<comment type="cofactor">
    <cofactor evidence="13">
        <name>pyruvate</name>
        <dbReference type="ChEBI" id="CHEBI:15361"/>
    </cofactor>
    <text evidence="13">Binds 1 pyruvoyl group covalently per subunit.</text>
</comment>
<feature type="topological domain" description="Mitochondrial matrix" evidence="13">
    <location>
        <begin position="1"/>
        <end position="60"/>
    </location>
</feature>
<evidence type="ECO:0000256" key="12">
    <source>
        <dbReference type="ARBA" id="ARBA00045136"/>
    </source>
</evidence>
<comment type="pathway">
    <text evidence="1">Lipid metabolism.</text>
</comment>
<feature type="transmembrane region" description="Helical" evidence="14">
    <location>
        <begin position="254"/>
        <end position="274"/>
    </location>
</feature>
<evidence type="ECO:0000256" key="9">
    <source>
        <dbReference type="ARBA" id="ARBA00023239"/>
    </source>
</evidence>
<keyword evidence="10 13" id="KW-1208">Phospholipid metabolism</keyword>
<evidence type="ECO:0000256" key="6">
    <source>
        <dbReference type="ARBA" id="ARBA00023098"/>
    </source>
</evidence>
<evidence type="ECO:0000256" key="14">
    <source>
        <dbReference type="SAM" id="Phobius"/>
    </source>
</evidence>
<comment type="catalytic activity">
    <reaction evidence="13">
        <text>a 1,2-diacyl-sn-glycero-3-phospho-L-serine + H(+) = a 1,2-diacyl-sn-glycero-3-phosphoethanolamine + CO2</text>
        <dbReference type="Rhea" id="RHEA:20828"/>
        <dbReference type="ChEBI" id="CHEBI:15378"/>
        <dbReference type="ChEBI" id="CHEBI:16526"/>
        <dbReference type="ChEBI" id="CHEBI:57262"/>
        <dbReference type="ChEBI" id="CHEBI:64612"/>
        <dbReference type="EC" id="4.1.1.65"/>
    </reaction>
</comment>
<keyword evidence="6 13" id="KW-0443">Lipid metabolism</keyword>
<dbReference type="Pfam" id="PF02666">
    <property type="entry name" value="PS_Dcarbxylase"/>
    <property type="match status" value="2"/>
</dbReference>
<dbReference type="PANTHER" id="PTHR10067">
    <property type="entry name" value="PHOSPHATIDYLSERINE DECARBOXYLASE"/>
    <property type="match status" value="1"/>
</dbReference>
<comment type="subcellular location">
    <molecule>Phosphatidylserine decarboxylase alpha chain</molecule>
    <subcellularLocation>
        <location evidence="13">Mitochondrion inner membrane</location>
        <topology evidence="13">Peripheral membrane protein</topology>
        <orientation evidence="13">Intermembrane side</orientation>
    </subcellularLocation>
    <text evidence="13">Anchored to the mitochondrial inner membrane through its interaction with the integral membrane beta chain.</text>
</comment>
<comment type="pathway">
    <text evidence="13">Phospholipid metabolism; phosphatidylethanolamine biosynthesis; phosphatidylethanolamine from CDP-diacylglycerol: step 2/2.</text>
</comment>
<evidence type="ECO:0000256" key="7">
    <source>
        <dbReference type="ARBA" id="ARBA00023136"/>
    </source>
</evidence>
<dbReference type="OrthoDB" id="4330at2759"/>
<comment type="subcellular location">
    <molecule>Phosphatidylserine decarboxylase beta chain</molecule>
    <subcellularLocation>
        <location evidence="13">Mitochondrion inner membrane</location>
        <topology evidence="13">Single-pass membrane protein</topology>
        <orientation evidence="13">Intermembrane side</orientation>
    </subcellularLocation>
</comment>
<evidence type="ECO:0000256" key="11">
    <source>
        <dbReference type="ARBA" id="ARBA00023317"/>
    </source>
</evidence>